<reference evidence="4" key="1">
    <citation type="journal article" date="2019" name="Int. J. Syst. Evol. Microbiol.">
        <title>The Global Catalogue of Microorganisms (GCM) 10K type strain sequencing project: providing services to taxonomists for standard genome sequencing and annotation.</title>
        <authorList>
            <consortium name="The Broad Institute Genomics Platform"/>
            <consortium name="The Broad Institute Genome Sequencing Center for Infectious Disease"/>
            <person name="Wu L."/>
            <person name="Ma J."/>
        </authorList>
    </citation>
    <scope>NUCLEOTIDE SEQUENCE [LARGE SCALE GENOMIC DNA]</scope>
    <source>
        <strain evidence="4">KCTC 52606</strain>
    </source>
</reference>
<proteinExistence type="predicted"/>
<accession>A0ABV7ED48</accession>
<evidence type="ECO:0000259" key="1">
    <source>
        <dbReference type="Pfam" id="PF13550"/>
    </source>
</evidence>
<dbReference type="Pfam" id="PF23666">
    <property type="entry name" value="Rcc01698_C"/>
    <property type="match status" value="1"/>
</dbReference>
<dbReference type="InterPro" id="IPR056490">
    <property type="entry name" value="Rcc01698_C"/>
</dbReference>
<dbReference type="InterPro" id="IPR032876">
    <property type="entry name" value="J_dom"/>
</dbReference>
<dbReference type="Proteomes" id="UP001595378">
    <property type="component" value="Unassembled WGS sequence"/>
</dbReference>
<evidence type="ECO:0000313" key="4">
    <source>
        <dbReference type="Proteomes" id="UP001595378"/>
    </source>
</evidence>
<gene>
    <name evidence="3" type="ORF">ACFODK_07075</name>
</gene>
<dbReference type="RefSeq" id="WP_336920623.1">
    <property type="nucleotide sequence ID" value="NZ_JBANRN010000022.1"/>
</dbReference>
<comment type="caution">
    <text evidence="3">The sequence shown here is derived from an EMBL/GenBank/DDBJ whole genome shotgun (WGS) entry which is preliminary data.</text>
</comment>
<evidence type="ECO:0000313" key="3">
    <source>
        <dbReference type="EMBL" id="MFC3100643.1"/>
    </source>
</evidence>
<sequence>MASLVLSAVGTAIGGPLGGTIGGLIGSALDRTLFAPTVSAEGPRLADLAVQASSYGQPIPRLWGTGRIAGNLIWSTGLIETRTTTKQGGKGGGAKTTTTTYSYHVDCAIALCRGPIAGVRRIWADGKLFRDADGVQRHAEALRVYPGSEDQMPDPAMQAALGAAGCPAHRGLAYVVFERLELADFGNRIPNFTFEVEAQASATVASVIEELCSLAGVPFLDAARTGRIDLAGYAVARPASIRQVLEPLRSAFFFDAAEIEGALAFFPADGTPVARVPAGELGAHPFGSEPPPLELRRTAEAELPRQITVQHLDPARDYQVNAQRARRSTSPSTADLSVDLPLVLEASEAKAIAERMVWLQWLGRDTVTCQLPIAYLHVEPGDKLVVLDGEGRARTLRVTRRELRLPGSLLVEAVTDGAAALSRIASAAPAPVPPQEVLLPGVTTAHLLDLPLLREEDDGPHLLLAAAGASAGWRGAVLERSADGGATWERLADLTEAAVLGTALDVLPPASPHVWDRASSLTVSLLDPSDTLESVSEAAVLSGANACLVGGEVIQFRDAELVAPGTWRLATLLRGRRGTGDAIGAHGPGERFVLLTGSAGNARLALPLAERGALRQWRAVSLGTRAEDAPTISLAWQARALIPLAPVHARGERNGAGDLAIRWIRRTRWPAPWSDHVDAPLGEAGEAYQIDIMAGSSVRRTIATTQPQALYPAADQIADFGTVQPAVTCRIHQLSERVGRGAALEVTL</sequence>
<dbReference type="EMBL" id="JBHRSU010000022">
    <property type="protein sequence ID" value="MFC3100643.1"/>
    <property type="molecule type" value="Genomic_DNA"/>
</dbReference>
<evidence type="ECO:0000259" key="2">
    <source>
        <dbReference type="Pfam" id="PF23666"/>
    </source>
</evidence>
<name>A0ABV7ED48_9SPHN</name>
<protein>
    <submittedName>
        <fullName evidence="3">Phage tail protein</fullName>
    </submittedName>
</protein>
<feature type="domain" description="Tip attachment protein J" evidence="1">
    <location>
        <begin position="237"/>
        <end position="402"/>
    </location>
</feature>
<organism evidence="3 4">
    <name type="scientific">Alteraurantiacibacter lauratis</name>
    <dbReference type="NCBI Taxonomy" id="2054627"/>
    <lineage>
        <taxon>Bacteria</taxon>
        <taxon>Pseudomonadati</taxon>
        <taxon>Pseudomonadota</taxon>
        <taxon>Alphaproteobacteria</taxon>
        <taxon>Sphingomonadales</taxon>
        <taxon>Erythrobacteraceae</taxon>
        <taxon>Alteraurantiacibacter</taxon>
    </lineage>
</organism>
<keyword evidence="4" id="KW-1185">Reference proteome</keyword>
<feature type="domain" description="Rcc01698-like C-terminal" evidence="2">
    <location>
        <begin position="498"/>
        <end position="593"/>
    </location>
</feature>
<dbReference type="Pfam" id="PF13550">
    <property type="entry name" value="Phage-tail_3"/>
    <property type="match status" value="1"/>
</dbReference>